<keyword evidence="2" id="KW-1185">Reference proteome</keyword>
<dbReference type="STRING" id="341454.A0A4S2MHB5"/>
<proteinExistence type="predicted"/>
<dbReference type="EMBL" id="ML220248">
    <property type="protein sequence ID" value="TGZ76133.1"/>
    <property type="molecule type" value="Genomic_DNA"/>
</dbReference>
<evidence type="ECO:0000313" key="2">
    <source>
        <dbReference type="Proteomes" id="UP000298138"/>
    </source>
</evidence>
<dbReference type="Gene3D" id="3.30.420.10">
    <property type="entry name" value="Ribonuclease H-like superfamily/Ribonuclease H"/>
    <property type="match status" value="1"/>
</dbReference>
<dbReference type="Proteomes" id="UP000298138">
    <property type="component" value="Unassembled WGS sequence"/>
</dbReference>
<dbReference type="InterPro" id="IPR036397">
    <property type="entry name" value="RNaseH_sf"/>
</dbReference>
<dbReference type="GO" id="GO:0003676">
    <property type="term" value="F:nucleic acid binding"/>
    <property type="evidence" value="ECO:0007669"/>
    <property type="project" value="InterPro"/>
</dbReference>
<dbReference type="AlphaFoldDB" id="A0A4S2MHB5"/>
<sequence length="143" mass="16252">MEPQHQERYFREPGLERTHAIGANDNWVELLTLAEFSYKNTVSSTTGVTSFFAIYGQAPRWQILARQDVPLATNEKLLDFSDQLQKLKTHLRAEMKYVQDEQADGLETLFLLGNRIGTSTTPPVSFATSTCNINRSRAPRSFL</sequence>
<protein>
    <submittedName>
        <fullName evidence="1">Uncharacterized protein</fullName>
    </submittedName>
</protein>
<evidence type="ECO:0000313" key="1">
    <source>
        <dbReference type="EMBL" id="TGZ76133.1"/>
    </source>
</evidence>
<reference evidence="1 2" key="1">
    <citation type="submission" date="2019-04" db="EMBL/GenBank/DDBJ databases">
        <title>Comparative genomics and transcriptomics to analyze fruiting body development in filamentous ascomycetes.</title>
        <authorList>
            <consortium name="DOE Joint Genome Institute"/>
            <person name="Lutkenhaus R."/>
            <person name="Traeger S."/>
            <person name="Breuer J."/>
            <person name="Kuo A."/>
            <person name="Lipzen A."/>
            <person name="Pangilinan J."/>
            <person name="Dilworth D."/>
            <person name="Sandor L."/>
            <person name="Poggeler S."/>
            <person name="Barry K."/>
            <person name="Grigoriev I.V."/>
            <person name="Nowrousian M."/>
        </authorList>
    </citation>
    <scope>NUCLEOTIDE SEQUENCE [LARGE SCALE GENOMIC DNA]</scope>
    <source>
        <strain evidence="1 2">CBS 389.68</strain>
    </source>
</reference>
<dbReference type="OrthoDB" id="5428705at2759"/>
<gene>
    <name evidence="1" type="ORF">EX30DRAFT_375803</name>
</gene>
<accession>A0A4S2MHB5</accession>
<organism evidence="1 2">
    <name type="scientific">Ascodesmis nigricans</name>
    <dbReference type="NCBI Taxonomy" id="341454"/>
    <lineage>
        <taxon>Eukaryota</taxon>
        <taxon>Fungi</taxon>
        <taxon>Dikarya</taxon>
        <taxon>Ascomycota</taxon>
        <taxon>Pezizomycotina</taxon>
        <taxon>Pezizomycetes</taxon>
        <taxon>Pezizales</taxon>
        <taxon>Ascodesmidaceae</taxon>
        <taxon>Ascodesmis</taxon>
    </lineage>
</organism>
<name>A0A4S2MHB5_9PEZI</name>
<dbReference type="InParanoid" id="A0A4S2MHB5"/>